<keyword evidence="3" id="KW-1185">Reference proteome</keyword>
<evidence type="ECO:0000313" key="3">
    <source>
        <dbReference type="Proteomes" id="UP001153642"/>
    </source>
</evidence>
<dbReference type="SUPFAM" id="SSF55729">
    <property type="entry name" value="Acyl-CoA N-acyltransferases (Nat)"/>
    <property type="match status" value="1"/>
</dbReference>
<dbReference type="PROSITE" id="PS51186">
    <property type="entry name" value="GNAT"/>
    <property type="match status" value="1"/>
</dbReference>
<gene>
    <name evidence="2" type="ORF">OSR52_08445</name>
</gene>
<keyword evidence="2" id="KW-0808">Transferase</keyword>
<keyword evidence="2" id="KW-0012">Acyltransferase</keyword>
<proteinExistence type="predicted"/>
<dbReference type="Gene3D" id="3.40.630.30">
    <property type="match status" value="1"/>
</dbReference>
<protein>
    <submittedName>
        <fullName evidence="2">GNAT family N-acetyltransferase</fullName>
        <ecNumber evidence="2">2.3.1.-</ecNumber>
    </submittedName>
</protein>
<dbReference type="InterPro" id="IPR000182">
    <property type="entry name" value="GNAT_dom"/>
</dbReference>
<reference evidence="2" key="1">
    <citation type="submission" date="2022-11" db="EMBL/GenBank/DDBJ databases">
        <title>High-quality draft genome sequence of Galbibacter sp. strain CMA-7.</title>
        <authorList>
            <person name="Wei L."/>
            <person name="Dong C."/>
            <person name="Shao Z."/>
        </authorList>
    </citation>
    <scope>NUCLEOTIDE SEQUENCE</scope>
    <source>
        <strain evidence="2">CMA-7</strain>
    </source>
</reference>
<dbReference type="EMBL" id="JAPMUA010000003">
    <property type="protein sequence ID" value="MDG3585899.1"/>
    <property type="molecule type" value="Genomic_DNA"/>
</dbReference>
<name>A0ABT6FRK4_9FLAO</name>
<dbReference type="RefSeq" id="WP_277900185.1">
    <property type="nucleotide sequence ID" value="NZ_JAPMUA010000003.1"/>
</dbReference>
<comment type="caution">
    <text evidence="2">The sequence shown here is derived from an EMBL/GenBank/DDBJ whole genome shotgun (WGS) entry which is preliminary data.</text>
</comment>
<accession>A0ABT6FRK4</accession>
<dbReference type="Proteomes" id="UP001153642">
    <property type="component" value="Unassembled WGS sequence"/>
</dbReference>
<dbReference type="Pfam" id="PF13673">
    <property type="entry name" value="Acetyltransf_10"/>
    <property type="match status" value="1"/>
</dbReference>
<evidence type="ECO:0000259" key="1">
    <source>
        <dbReference type="PROSITE" id="PS51186"/>
    </source>
</evidence>
<dbReference type="GO" id="GO:0016746">
    <property type="term" value="F:acyltransferase activity"/>
    <property type="evidence" value="ECO:0007669"/>
    <property type="project" value="UniProtKB-KW"/>
</dbReference>
<sequence length="147" mass="17146">MLEIEVKPYNVLTKEELYELLQLRSEVFVVEQNCVYQDVDYKDQKALHVLGKKGNKLVAYTRIFNAGEYFKNPSIGRVVVKKEERKFGYGHNIVQASIEAITTKFNHLPIEISAQCYVIKFYKTHGFEQLGEEYLEDGIPHVKMIRN</sequence>
<organism evidence="2 3">
    <name type="scientific">Galbibacter pacificus</name>
    <dbReference type="NCBI Taxonomy" id="2996052"/>
    <lineage>
        <taxon>Bacteria</taxon>
        <taxon>Pseudomonadati</taxon>
        <taxon>Bacteroidota</taxon>
        <taxon>Flavobacteriia</taxon>
        <taxon>Flavobacteriales</taxon>
        <taxon>Flavobacteriaceae</taxon>
        <taxon>Galbibacter</taxon>
    </lineage>
</organism>
<feature type="domain" description="N-acetyltransferase" evidence="1">
    <location>
        <begin position="4"/>
        <end position="147"/>
    </location>
</feature>
<dbReference type="InterPro" id="IPR016181">
    <property type="entry name" value="Acyl_CoA_acyltransferase"/>
</dbReference>
<dbReference type="EC" id="2.3.1.-" evidence="2"/>
<evidence type="ECO:0000313" key="2">
    <source>
        <dbReference type="EMBL" id="MDG3585899.1"/>
    </source>
</evidence>